<keyword evidence="2" id="KW-1185">Reference proteome</keyword>
<dbReference type="GO" id="GO:0006355">
    <property type="term" value="P:regulation of DNA-templated transcription"/>
    <property type="evidence" value="ECO:0007669"/>
    <property type="project" value="InterPro"/>
</dbReference>
<reference evidence="1 2" key="1">
    <citation type="submission" date="2017-06" db="EMBL/GenBank/DDBJ databases">
        <authorList>
            <person name="Kim H.J."/>
            <person name="Triplett B.A."/>
        </authorList>
    </citation>
    <scope>NUCLEOTIDE SEQUENCE [LARGE SCALE GENOMIC DNA]</scope>
    <source>
        <strain evidence="1 2">DSM 19307</strain>
    </source>
</reference>
<protein>
    <submittedName>
        <fullName evidence="1">HTH-type transcriptional regulator / antitoxin HigA</fullName>
    </submittedName>
</protein>
<gene>
    <name evidence="1" type="ORF">SAMN05421640_0107</name>
</gene>
<dbReference type="Gene3D" id="1.10.260.40">
    <property type="entry name" value="lambda repressor-like DNA-binding domains"/>
    <property type="match status" value="1"/>
</dbReference>
<dbReference type="RefSeq" id="WP_089354896.1">
    <property type="nucleotide sequence ID" value="NZ_FZPD01000001.1"/>
</dbReference>
<name>A0A239EEJ4_EKHLU</name>
<organism evidence="1 2">
    <name type="scientific">Ekhidna lutea</name>
    <dbReference type="NCBI Taxonomy" id="447679"/>
    <lineage>
        <taxon>Bacteria</taxon>
        <taxon>Pseudomonadati</taxon>
        <taxon>Bacteroidota</taxon>
        <taxon>Cytophagia</taxon>
        <taxon>Cytophagales</taxon>
        <taxon>Reichenbachiellaceae</taxon>
        <taxon>Ekhidna</taxon>
    </lineage>
</organism>
<dbReference type="EMBL" id="FZPD01000001">
    <property type="protein sequence ID" value="SNS43066.1"/>
    <property type="molecule type" value="Genomic_DNA"/>
</dbReference>
<dbReference type="SUPFAM" id="SSF47413">
    <property type="entry name" value="lambda repressor-like DNA-binding domains"/>
    <property type="match status" value="1"/>
</dbReference>
<evidence type="ECO:0000313" key="1">
    <source>
        <dbReference type="EMBL" id="SNS43066.1"/>
    </source>
</evidence>
<dbReference type="PANTHER" id="PTHR40455">
    <property type="entry name" value="ANTITOXIN HIGA"/>
    <property type="match status" value="1"/>
</dbReference>
<dbReference type="InterPro" id="IPR039060">
    <property type="entry name" value="Antitox_HigA"/>
</dbReference>
<dbReference type="Proteomes" id="UP000198393">
    <property type="component" value="Unassembled WGS sequence"/>
</dbReference>
<dbReference type="GO" id="GO:0001046">
    <property type="term" value="F:core promoter sequence-specific DNA binding"/>
    <property type="evidence" value="ECO:0007669"/>
    <property type="project" value="TreeGrafter"/>
</dbReference>
<sequence length="116" mass="13583">MKVIKTEKEYLSALEQLDDLFDSHENTSEGEQAELLMILIEDYEAHNHPIDPPDPIEAIKFRMEQSGMKNKDLAKVIGYKSRVSEVLTKKRKLTLNMIRNLHEKMNIPYESLMTEY</sequence>
<dbReference type="OrthoDB" id="9796786at2"/>
<dbReference type="PANTHER" id="PTHR40455:SF1">
    <property type="entry name" value="ANTITOXIN HIGA"/>
    <property type="match status" value="1"/>
</dbReference>
<accession>A0A239EEJ4</accession>
<evidence type="ECO:0000313" key="2">
    <source>
        <dbReference type="Proteomes" id="UP000198393"/>
    </source>
</evidence>
<dbReference type="InterPro" id="IPR010982">
    <property type="entry name" value="Lambda_DNA-bd_dom_sf"/>
</dbReference>
<proteinExistence type="predicted"/>
<dbReference type="AlphaFoldDB" id="A0A239EEJ4"/>